<dbReference type="Pfam" id="PF06985">
    <property type="entry name" value="HET"/>
    <property type="match status" value="1"/>
</dbReference>
<evidence type="ECO:0000259" key="1">
    <source>
        <dbReference type="Pfam" id="PF06985"/>
    </source>
</evidence>
<dbReference type="AlphaFoldDB" id="A0A9P4QST0"/>
<accession>A0A9P4QST0</accession>
<reference evidence="2" key="1">
    <citation type="journal article" date="2020" name="Stud. Mycol.">
        <title>101 Dothideomycetes genomes: a test case for predicting lifestyles and emergence of pathogens.</title>
        <authorList>
            <person name="Haridas S."/>
            <person name="Albert R."/>
            <person name="Binder M."/>
            <person name="Bloem J."/>
            <person name="Labutti K."/>
            <person name="Salamov A."/>
            <person name="Andreopoulos B."/>
            <person name="Baker S."/>
            <person name="Barry K."/>
            <person name="Bills G."/>
            <person name="Bluhm B."/>
            <person name="Cannon C."/>
            <person name="Castanera R."/>
            <person name="Culley D."/>
            <person name="Daum C."/>
            <person name="Ezra D."/>
            <person name="Gonzalez J."/>
            <person name="Henrissat B."/>
            <person name="Kuo A."/>
            <person name="Liang C."/>
            <person name="Lipzen A."/>
            <person name="Lutzoni F."/>
            <person name="Magnuson J."/>
            <person name="Mondo S."/>
            <person name="Nolan M."/>
            <person name="Ohm R."/>
            <person name="Pangilinan J."/>
            <person name="Park H.-J."/>
            <person name="Ramirez L."/>
            <person name="Alfaro M."/>
            <person name="Sun H."/>
            <person name="Tritt A."/>
            <person name="Yoshinaga Y."/>
            <person name="Zwiers L.-H."/>
            <person name="Turgeon B."/>
            <person name="Goodwin S."/>
            <person name="Spatafora J."/>
            <person name="Crous P."/>
            <person name="Grigoriev I."/>
        </authorList>
    </citation>
    <scope>NUCLEOTIDE SEQUENCE</scope>
    <source>
        <strain evidence="2">CBS 125425</strain>
    </source>
</reference>
<keyword evidence="3" id="KW-1185">Reference proteome</keyword>
<gene>
    <name evidence="2" type="ORF">EJ04DRAFT_473998</name>
</gene>
<proteinExistence type="predicted"/>
<protein>
    <recommendedName>
        <fullName evidence="1">Heterokaryon incompatibility domain-containing protein</fullName>
    </recommendedName>
</protein>
<dbReference type="Pfam" id="PF26639">
    <property type="entry name" value="Het-6_barrel"/>
    <property type="match status" value="1"/>
</dbReference>
<organism evidence="2 3">
    <name type="scientific">Polyplosphaeria fusca</name>
    <dbReference type="NCBI Taxonomy" id="682080"/>
    <lineage>
        <taxon>Eukaryota</taxon>
        <taxon>Fungi</taxon>
        <taxon>Dikarya</taxon>
        <taxon>Ascomycota</taxon>
        <taxon>Pezizomycotina</taxon>
        <taxon>Dothideomycetes</taxon>
        <taxon>Pleosporomycetidae</taxon>
        <taxon>Pleosporales</taxon>
        <taxon>Tetraplosphaeriaceae</taxon>
        <taxon>Polyplosphaeria</taxon>
    </lineage>
</organism>
<dbReference type="PANTHER" id="PTHR24148:SF64">
    <property type="entry name" value="HETEROKARYON INCOMPATIBILITY DOMAIN-CONTAINING PROTEIN"/>
    <property type="match status" value="1"/>
</dbReference>
<comment type="caution">
    <text evidence="2">The sequence shown here is derived from an EMBL/GenBank/DDBJ whole genome shotgun (WGS) entry which is preliminary data.</text>
</comment>
<dbReference type="InterPro" id="IPR052895">
    <property type="entry name" value="HetReg/Transcr_Mod"/>
</dbReference>
<feature type="domain" description="Heterokaryon incompatibility" evidence="1">
    <location>
        <begin position="45"/>
        <end position="246"/>
    </location>
</feature>
<dbReference type="EMBL" id="ML996221">
    <property type="protein sequence ID" value="KAF2730281.1"/>
    <property type="molecule type" value="Genomic_DNA"/>
</dbReference>
<dbReference type="Proteomes" id="UP000799444">
    <property type="component" value="Unassembled WGS sequence"/>
</dbReference>
<dbReference type="OrthoDB" id="2157530at2759"/>
<evidence type="ECO:0000313" key="2">
    <source>
        <dbReference type="EMBL" id="KAF2730281.1"/>
    </source>
</evidence>
<dbReference type="InterPro" id="IPR010730">
    <property type="entry name" value="HET"/>
</dbReference>
<dbReference type="PANTHER" id="PTHR24148">
    <property type="entry name" value="ANKYRIN REPEAT DOMAIN-CONTAINING PROTEIN 39 HOMOLOG-RELATED"/>
    <property type="match status" value="1"/>
</dbReference>
<evidence type="ECO:0000313" key="3">
    <source>
        <dbReference type="Proteomes" id="UP000799444"/>
    </source>
</evidence>
<name>A0A9P4QST0_9PLEO</name>
<sequence length="673" mass="77550">MASYPYHPLELPHETRILIVHPAELFNDSLICSLAHIHIESEEPYSALSYCWSKSIAHPLPLDTQINLTPSKNSQDEKPRHAVVGDLLDDPDRDYLFIKFGGALPDGQIICDGVKFTVGGELNRALRHMREETDPIRIWVDAICINQSDMKERAEHVKIMGQIYKNASEVKIWLGEGIGLEPLVFEAFDDIQAIFNDLRHDLQNVESAVEAQRLLMTHKKWLGVRWDALAHFLDRAWFERIWCVQEVANAKNAMLRSGKFQIPWEAFAYILESLGTFRMNDHIPNIAANERIMGVIHLRESVLAGKTISQDRFPSILERLRSFQSTVPSDKIYGMMGILDAGVAIKVDYTQSAEQLFTDVAMRYLQGGYPEILYHCGEPDQPTSLNLPSWVPDWTRARWTKSFHSRQLVCNAAGDTEVQMVVDAAAGTLRFKGRLLDTVRVVDDVIEIPRTEFDPYDHSVYSLETDPTSMSKARRRKENRNLRDSFDNMVRLAWPTKYDFSWQKYENLWRTFICNRLPDDSVPLTDTGMADQGLAWENFMDWIFERGSIDDEEAINKQPYYKEVVPLNNYAVWKRILYLYTRKQANANTFGKAYTTWCYNRRFFISESERYGWAVDGTQPGDRVAIFNGLRYPFLLRYAGDNRYKIIGDCYIHGLMEGEALGSEFVEADLLIS</sequence>